<dbReference type="SUPFAM" id="SSF55681">
    <property type="entry name" value="Class II aaRS and biotin synthetases"/>
    <property type="match status" value="1"/>
</dbReference>
<dbReference type="EMBL" id="LBQB01000006">
    <property type="protein sequence ID" value="KKP69492.1"/>
    <property type="molecule type" value="Genomic_DNA"/>
</dbReference>
<dbReference type="NCBIfam" id="NF006625">
    <property type="entry name" value="PRK09194.1"/>
    <property type="match status" value="1"/>
</dbReference>
<dbReference type="NCBIfam" id="TIGR00409">
    <property type="entry name" value="proS_fam_II"/>
    <property type="match status" value="1"/>
</dbReference>
<dbReference type="Gene3D" id="3.30.930.10">
    <property type="entry name" value="Bira Bifunctional Protein, Domain 2"/>
    <property type="match status" value="2"/>
</dbReference>
<evidence type="ECO:0000313" key="14">
    <source>
        <dbReference type="EMBL" id="KKP69492.1"/>
    </source>
</evidence>
<dbReference type="PANTHER" id="PTHR42753:SF2">
    <property type="entry name" value="PROLINE--TRNA LIGASE"/>
    <property type="match status" value="1"/>
</dbReference>
<dbReference type="Pfam" id="PF04073">
    <property type="entry name" value="tRNA_edit"/>
    <property type="match status" value="1"/>
</dbReference>
<dbReference type="InterPro" id="IPR004500">
    <property type="entry name" value="Pro-tRNA-synth_IIa_bac-type"/>
</dbReference>
<evidence type="ECO:0000256" key="5">
    <source>
        <dbReference type="ARBA" id="ARBA00022490"/>
    </source>
</evidence>
<dbReference type="CDD" id="cd00861">
    <property type="entry name" value="ProRS_anticodon_short"/>
    <property type="match status" value="1"/>
</dbReference>
<evidence type="ECO:0000256" key="9">
    <source>
        <dbReference type="ARBA" id="ARBA00022917"/>
    </source>
</evidence>
<keyword evidence="10" id="KW-0030">Aminoacyl-tRNA synthetase</keyword>
<dbReference type="InterPro" id="IPR006195">
    <property type="entry name" value="aa-tRNA-synth_II"/>
</dbReference>
<dbReference type="InterPro" id="IPR002314">
    <property type="entry name" value="aa-tRNA-synt_IIb"/>
</dbReference>
<feature type="domain" description="Aminoacyl-transfer RNA synthetases class-II family profile" evidence="13">
    <location>
        <begin position="46"/>
        <end position="468"/>
    </location>
</feature>
<evidence type="ECO:0000256" key="1">
    <source>
        <dbReference type="ARBA" id="ARBA00004496"/>
    </source>
</evidence>
<dbReference type="InterPro" id="IPR045864">
    <property type="entry name" value="aa-tRNA-synth_II/BPL/LPL"/>
</dbReference>
<dbReference type="GO" id="GO:0006433">
    <property type="term" value="P:prolyl-tRNA aminoacylation"/>
    <property type="evidence" value="ECO:0007669"/>
    <property type="project" value="UniProtKB-UniRule"/>
</dbReference>
<proteinExistence type="predicted"/>
<dbReference type="PATRIC" id="fig|1618350.3.peg.869"/>
<dbReference type="PRINTS" id="PR01046">
    <property type="entry name" value="TRNASYNTHPRO"/>
</dbReference>
<dbReference type="STRING" id="1618350.UR67_C0006G0059"/>
<keyword evidence="9" id="KW-0648">Protein biosynthesis</keyword>
<evidence type="ECO:0000256" key="6">
    <source>
        <dbReference type="ARBA" id="ARBA00022598"/>
    </source>
</evidence>
<dbReference type="InterPro" id="IPR036754">
    <property type="entry name" value="YbaK/aa-tRNA-synt-asso_dom_sf"/>
</dbReference>
<evidence type="ECO:0000256" key="4">
    <source>
        <dbReference type="ARBA" id="ARBA00019110"/>
    </source>
</evidence>
<evidence type="ECO:0000313" key="15">
    <source>
        <dbReference type="Proteomes" id="UP000034581"/>
    </source>
</evidence>
<evidence type="ECO:0000256" key="10">
    <source>
        <dbReference type="ARBA" id="ARBA00023146"/>
    </source>
</evidence>
<dbReference type="InterPro" id="IPR044140">
    <property type="entry name" value="ProRS_anticodon_short"/>
</dbReference>
<dbReference type="Gene3D" id="3.40.50.800">
    <property type="entry name" value="Anticodon-binding domain"/>
    <property type="match status" value="1"/>
</dbReference>
<comment type="catalytic activity">
    <reaction evidence="11">
        <text>tRNA(Pro) + L-proline + ATP = L-prolyl-tRNA(Pro) + AMP + diphosphate</text>
        <dbReference type="Rhea" id="RHEA:14305"/>
        <dbReference type="Rhea" id="RHEA-COMP:9700"/>
        <dbReference type="Rhea" id="RHEA-COMP:9702"/>
        <dbReference type="ChEBI" id="CHEBI:30616"/>
        <dbReference type="ChEBI" id="CHEBI:33019"/>
        <dbReference type="ChEBI" id="CHEBI:60039"/>
        <dbReference type="ChEBI" id="CHEBI:78442"/>
        <dbReference type="ChEBI" id="CHEBI:78532"/>
        <dbReference type="ChEBI" id="CHEBI:456215"/>
        <dbReference type="EC" id="6.1.1.15"/>
    </reaction>
</comment>
<dbReference type="InterPro" id="IPR002316">
    <property type="entry name" value="Pro-tRNA-ligase_IIa"/>
</dbReference>
<comment type="caution">
    <text evidence="14">The sequence shown here is derived from an EMBL/GenBank/DDBJ whole genome shotgun (WGS) entry which is preliminary data.</text>
</comment>
<dbReference type="EC" id="6.1.1.15" evidence="3 12"/>
<keyword evidence="8" id="KW-0067">ATP-binding</keyword>
<evidence type="ECO:0000256" key="7">
    <source>
        <dbReference type="ARBA" id="ARBA00022741"/>
    </source>
</evidence>
<dbReference type="PANTHER" id="PTHR42753">
    <property type="entry name" value="MITOCHONDRIAL RIBOSOME PROTEIN L39/PROLYL-TRNA LIGASE FAMILY MEMBER"/>
    <property type="match status" value="1"/>
</dbReference>
<reference evidence="14 15" key="1">
    <citation type="journal article" date="2015" name="Nature">
        <title>rRNA introns, odd ribosomes, and small enigmatic genomes across a large radiation of phyla.</title>
        <authorList>
            <person name="Brown C.T."/>
            <person name="Hug L.A."/>
            <person name="Thomas B.C."/>
            <person name="Sharon I."/>
            <person name="Castelle C.J."/>
            <person name="Singh A."/>
            <person name="Wilkins M.J."/>
            <person name="Williams K.H."/>
            <person name="Banfield J.F."/>
        </authorList>
    </citation>
    <scope>NUCLEOTIDE SEQUENCE [LARGE SCALE GENOMIC DNA]</scope>
</reference>
<keyword evidence="6 14" id="KW-0436">Ligase</keyword>
<dbReference type="GO" id="GO:0002161">
    <property type="term" value="F:aminoacyl-tRNA deacylase activity"/>
    <property type="evidence" value="ECO:0007669"/>
    <property type="project" value="InterPro"/>
</dbReference>
<name>A0A0G0EQ75_UNCC3</name>
<dbReference type="PROSITE" id="PS50862">
    <property type="entry name" value="AA_TRNA_LIGASE_II"/>
    <property type="match status" value="1"/>
</dbReference>
<organism evidence="14 15">
    <name type="scientific">candidate division CPR3 bacterium GW2011_GWF2_35_18</name>
    <dbReference type="NCBI Taxonomy" id="1618350"/>
    <lineage>
        <taxon>Bacteria</taxon>
        <taxon>Bacteria division CPR3</taxon>
    </lineage>
</organism>
<dbReference type="InterPro" id="IPR004154">
    <property type="entry name" value="Anticodon-bd"/>
</dbReference>
<dbReference type="GO" id="GO:0005524">
    <property type="term" value="F:ATP binding"/>
    <property type="evidence" value="ECO:0007669"/>
    <property type="project" value="UniProtKB-KW"/>
</dbReference>
<dbReference type="Proteomes" id="UP000034581">
    <property type="component" value="Unassembled WGS sequence"/>
</dbReference>
<evidence type="ECO:0000256" key="12">
    <source>
        <dbReference type="NCBIfam" id="TIGR00409"/>
    </source>
</evidence>
<dbReference type="CDD" id="cd04334">
    <property type="entry name" value="ProRS-INS"/>
    <property type="match status" value="1"/>
</dbReference>
<dbReference type="Pfam" id="PF00587">
    <property type="entry name" value="tRNA-synt_2b"/>
    <property type="match status" value="1"/>
</dbReference>
<evidence type="ECO:0000256" key="8">
    <source>
        <dbReference type="ARBA" id="ARBA00022840"/>
    </source>
</evidence>
<keyword evidence="5" id="KW-0963">Cytoplasm</keyword>
<dbReference type="GO" id="GO:0004827">
    <property type="term" value="F:proline-tRNA ligase activity"/>
    <property type="evidence" value="ECO:0007669"/>
    <property type="project" value="UniProtKB-UniRule"/>
</dbReference>
<dbReference type="InterPro" id="IPR007214">
    <property type="entry name" value="YbaK/aa-tRNA-synth-assoc-dom"/>
</dbReference>
<evidence type="ECO:0000256" key="11">
    <source>
        <dbReference type="ARBA" id="ARBA00047671"/>
    </source>
</evidence>
<dbReference type="InterPro" id="IPR036621">
    <property type="entry name" value="Anticodon-bd_dom_sf"/>
</dbReference>
<evidence type="ECO:0000259" key="13">
    <source>
        <dbReference type="PROSITE" id="PS50862"/>
    </source>
</evidence>
<gene>
    <name evidence="14" type="ORF">UR67_C0006G0059</name>
</gene>
<dbReference type="Pfam" id="PF03129">
    <property type="entry name" value="HGTP_anticodon"/>
    <property type="match status" value="1"/>
</dbReference>
<evidence type="ECO:0000256" key="2">
    <source>
        <dbReference type="ARBA" id="ARBA00011738"/>
    </source>
</evidence>
<keyword evidence="7" id="KW-0547">Nucleotide-binding</keyword>
<accession>A0A0G0EQ75</accession>
<dbReference type="InterPro" id="IPR050062">
    <property type="entry name" value="Pro-tRNA_synthetase"/>
</dbReference>
<dbReference type="SUPFAM" id="SSF55826">
    <property type="entry name" value="YbaK/ProRS associated domain"/>
    <property type="match status" value="1"/>
</dbReference>
<comment type="subcellular location">
    <subcellularLocation>
        <location evidence="1">Cytoplasm</location>
    </subcellularLocation>
</comment>
<comment type="subunit">
    <text evidence="2">Homodimer.</text>
</comment>
<evidence type="ECO:0000256" key="3">
    <source>
        <dbReference type="ARBA" id="ARBA00012831"/>
    </source>
</evidence>
<dbReference type="Gene3D" id="3.90.960.10">
    <property type="entry name" value="YbaK/aminoacyl-tRNA synthetase-associated domain"/>
    <property type="match status" value="1"/>
</dbReference>
<dbReference type="FunFam" id="3.40.50.800:FF:000032">
    <property type="entry name" value="Proline--tRNA ligase"/>
    <property type="match status" value="1"/>
</dbReference>
<dbReference type="GO" id="GO:0005829">
    <property type="term" value="C:cytosol"/>
    <property type="evidence" value="ECO:0007669"/>
    <property type="project" value="TreeGrafter"/>
</dbReference>
<protein>
    <recommendedName>
        <fullName evidence="4 12">Proline--tRNA ligase</fullName>
        <ecNumber evidence="3 12">6.1.1.15</ecNumber>
    </recommendedName>
</protein>
<dbReference type="AlphaFoldDB" id="A0A0G0EQ75"/>
<sequence length="567" mass="64993">MKYKTLFGKTVKNISSEIKTVSHKLLIKSGFIRESTAGRYFNLPLGMKVHNKVIDVIREQMNQAEAQEMITPVLHPIELWKETNRTVSVGFELTTLKDRRGTEFVLGGTAEEMFVEVVKQFNLSYRDLPFNLYQFSSKFRDELRVRGGLLRAREFTMKDAYSFDRDEKEFKKTYEKMKETYTKIFRLLGLETVIVEADNGYIGGEYCHEFQVLSDTGEDLLFYVKSLNKYFNREIAPSQAQKVASKDEIIKEKKDVLGEKIIGVEDLAKYLNIPVEKTTKTLLFEGSDNRLIAAAVRGGYDIDETKLRRIAKTSFLKLASADTIKELTGAEVGFLGPLNLPKKVEVFYDESTDSRMNFECGANKTDYHTINVNWDRDLPKPTKFYDIKVTKEGDIYPETGEKYEVFRGIEVGNIFQLGYHYSKLMNATFRDEDGTEKLYYMGCYGIGIGRAIATIVEKHHDDKGIIWPENSAPFKVELVLLNTEDENVTKVADNLYQKLRDSNVEVLFDDRADVSAGEKLKDADLLGIPYRVVVSKKTVAENKVEYKKRDEDKAILISEAEFIKKIS</sequence>
<dbReference type="SUPFAM" id="SSF52954">
    <property type="entry name" value="Class II aaRS ABD-related"/>
    <property type="match status" value="1"/>
</dbReference>